<evidence type="ECO:0000313" key="2">
    <source>
        <dbReference type="Proteomes" id="UP001239462"/>
    </source>
</evidence>
<reference evidence="1 2" key="1">
    <citation type="submission" date="2023-06" db="EMBL/GenBank/DDBJ databases">
        <title>Roseiconus lacunae JC819 isolated from Gulf of Mannar region, Tamil Nadu.</title>
        <authorList>
            <person name="Pk S."/>
            <person name="Ch S."/>
            <person name="Ch V.R."/>
        </authorList>
    </citation>
    <scope>NUCLEOTIDE SEQUENCE [LARGE SCALE GENOMIC DNA]</scope>
    <source>
        <strain evidence="1 2">JC819</strain>
    </source>
</reference>
<dbReference type="RefSeq" id="WP_149498851.1">
    <property type="nucleotide sequence ID" value="NZ_JASZZN010000030.1"/>
</dbReference>
<keyword evidence="2" id="KW-1185">Reference proteome</keyword>
<organism evidence="1 2">
    <name type="scientific">Roseiconus lacunae</name>
    <dbReference type="NCBI Taxonomy" id="2605694"/>
    <lineage>
        <taxon>Bacteria</taxon>
        <taxon>Pseudomonadati</taxon>
        <taxon>Planctomycetota</taxon>
        <taxon>Planctomycetia</taxon>
        <taxon>Pirellulales</taxon>
        <taxon>Pirellulaceae</taxon>
        <taxon>Roseiconus</taxon>
    </lineage>
</organism>
<sequence>MHRHYPQRDLQSAAAEYSVGCYSRTIQLCQYVLARDDESFEALVLLGLSLLAVNATEEGISSLEEAALIRPLDTPTQIELAIGYGANGRSALSRDLLMGIATGHAETSDQMLRIAVGFEALDQPRLAMEACRNAGALNPESAEVHFRMSYYARQCGHAASTIEALLRRAIDLEPRNVHYRVGLASLLIRLGQPNSALTILRSVVPAELDRVTCTSCLKRIANLYFDFGEVAIAKRCAERLQALVSAANPSSQMSNEGHSVLFFN</sequence>
<accession>A0ABT7PS02</accession>
<protein>
    <recommendedName>
        <fullName evidence="3">Tetratricopeptide repeat protein</fullName>
    </recommendedName>
</protein>
<dbReference type="EMBL" id="JASZZN010000030">
    <property type="protein sequence ID" value="MDM4019054.1"/>
    <property type="molecule type" value="Genomic_DNA"/>
</dbReference>
<proteinExistence type="predicted"/>
<gene>
    <name evidence="1" type="ORF">QTN89_26610</name>
</gene>
<name>A0ABT7PS02_9BACT</name>
<dbReference type="Gene3D" id="1.25.40.10">
    <property type="entry name" value="Tetratricopeptide repeat domain"/>
    <property type="match status" value="1"/>
</dbReference>
<dbReference type="InterPro" id="IPR011990">
    <property type="entry name" value="TPR-like_helical_dom_sf"/>
</dbReference>
<dbReference type="Proteomes" id="UP001239462">
    <property type="component" value="Unassembled WGS sequence"/>
</dbReference>
<dbReference type="SUPFAM" id="SSF48452">
    <property type="entry name" value="TPR-like"/>
    <property type="match status" value="2"/>
</dbReference>
<dbReference type="Pfam" id="PF14559">
    <property type="entry name" value="TPR_19"/>
    <property type="match status" value="1"/>
</dbReference>
<comment type="caution">
    <text evidence="1">The sequence shown here is derived from an EMBL/GenBank/DDBJ whole genome shotgun (WGS) entry which is preliminary data.</text>
</comment>
<evidence type="ECO:0008006" key="3">
    <source>
        <dbReference type="Google" id="ProtNLM"/>
    </source>
</evidence>
<evidence type="ECO:0000313" key="1">
    <source>
        <dbReference type="EMBL" id="MDM4019054.1"/>
    </source>
</evidence>